<dbReference type="Proteomes" id="UP000198601">
    <property type="component" value="Unassembled WGS sequence"/>
</dbReference>
<reference evidence="2" key="1">
    <citation type="submission" date="2016-10" db="EMBL/GenBank/DDBJ databases">
        <authorList>
            <person name="Varghese N."/>
            <person name="Submissions S."/>
        </authorList>
    </citation>
    <scope>NUCLEOTIDE SEQUENCE [LARGE SCALE GENOMIC DNA]</scope>
    <source>
        <strain evidence="2">CGMCC 1.8946</strain>
    </source>
</reference>
<dbReference type="AlphaFoldDB" id="A0A1G4R026"/>
<evidence type="ECO:0000313" key="1">
    <source>
        <dbReference type="EMBL" id="SCW50196.1"/>
    </source>
</evidence>
<dbReference type="RefSeq" id="WP_143006850.1">
    <property type="nucleotide sequence ID" value="NZ_FMTT01000010.1"/>
</dbReference>
<gene>
    <name evidence="1" type="ORF">SAMN04487970_101062</name>
</gene>
<dbReference type="EMBL" id="FMTT01000010">
    <property type="protein sequence ID" value="SCW50196.1"/>
    <property type="molecule type" value="Genomic_DNA"/>
</dbReference>
<evidence type="ECO:0000313" key="2">
    <source>
        <dbReference type="Proteomes" id="UP000198601"/>
    </source>
</evidence>
<accession>A0A1G4R026</accession>
<organism evidence="1 2">
    <name type="scientific">Paenibacillus tianmuensis</name>
    <dbReference type="NCBI Taxonomy" id="624147"/>
    <lineage>
        <taxon>Bacteria</taxon>
        <taxon>Bacillati</taxon>
        <taxon>Bacillota</taxon>
        <taxon>Bacilli</taxon>
        <taxon>Bacillales</taxon>
        <taxon>Paenibacillaceae</taxon>
        <taxon>Paenibacillus</taxon>
    </lineage>
</organism>
<sequence length="249" mass="29014">MKLKILLIATCFLIFFTVVFYINFIPLNLRVSEPETTISNLKFSSLSYKITNKDTEVGGTKIELKPENNLLEIREEVVYNREFVDELSDDLTSSRKYTVDTNFSLLGYEEIEKVGSEERFKNNHTVEKNREFQKVITKINNENKNIVYLPIKESIYVQSMGQLKFMFLKKINSEVTFNTLTNGIIESVIVIDSEILEIPALGKRNAYKMHTKNNRDNYYWIDIESGVLLKKEEIINERLTLISTLVNLK</sequence>
<proteinExistence type="predicted"/>
<name>A0A1G4R026_9BACL</name>
<dbReference type="STRING" id="624147.SAMN04487970_101062"/>
<protein>
    <recommendedName>
        <fullName evidence="3">DUF3108 domain-containing protein</fullName>
    </recommendedName>
</protein>
<evidence type="ECO:0008006" key="3">
    <source>
        <dbReference type="Google" id="ProtNLM"/>
    </source>
</evidence>
<keyword evidence="2" id="KW-1185">Reference proteome</keyword>